<dbReference type="InterPro" id="IPR013525">
    <property type="entry name" value="ABC2_TM"/>
</dbReference>
<evidence type="ECO:0000313" key="11">
    <source>
        <dbReference type="Proteomes" id="UP001143548"/>
    </source>
</evidence>
<dbReference type="PANTHER" id="PTHR19241">
    <property type="entry name" value="ATP-BINDING CASSETTE TRANSPORTER"/>
    <property type="match status" value="1"/>
</dbReference>
<keyword evidence="6 8" id="KW-0472">Membrane</keyword>
<dbReference type="Pfam" id="PF00005">
    <property type="entry name" value="ABC_tran"/>
    <property type="match status" value="2"/>
</dbReference>
<feature type="transmembrane region" description="Helical" evidence="8">
    <location>
        <begin position="957"/>
        <end position="974"/>
    </location>
</feature>
<dbReference type="GO" id="GO:0005524">
    <property type="term" value="F:ATP binding"/>
    <property type="evidence" value="ECO:0007669"/>
    <property type="project" value="InterPro"/>
</dbReference>
<feature type="compositionally biased region" description="Polar residues" evidence="7">
    <location>
        <begin position="475"/>
        <end position="488"/>
    </location>
</feature>
<feature type="transmembrane region" description="Helical" evidence="8">
    <location>
        <begin position="1095"/>
        <end position="1115"/>
    </location>
</feature>
<feature type="region of interest" description="Disordered" evidence="7">
    <location>
        <begin position="370"/>
        <end position="418"/>
    </location>
</feature>
<evidence type="ECO:0000313" key="10">
    <source>
        <dbReference type="EMBL" id="GKZ22583.1"/>
    </source>
</evidence>
<feature type="domain" description="ABC transporter" evidence="9">
    <location>
        <begin position="1286"/>
        <end position="1526"/>
    </location>
</feature>
<sequence>MVDREENESNTSGDGMGRDPTTTHEWSTSSTFFSSSRFMGGEDVFRSGTFSEDTFGEFECAHMRSSSDYTSRSRTVEDEVVDGFNEAGDDNRSQFQYFRTTSVSPHFFSSSRTVQEHAEARQSEIVERNASLFNMQSGFSNATSESRVTERKTGAEALTYNGYAEGTSGIFEEQNPSQEDTEATQFETIEEDFSSSHIQLGFSNATSESRVLEREVVAETRNYNGCTEETSIISQAQDIPSDLLSTSRFAQEISEADGAQSTEQSAISPHTGFHLNNNGTEERNGTADYTDGHSDMMVHAQTNSSGLIFTESLESVRTAAEDDIAPPQTTTPDFTLWETRTNGTTGNLSISERRKRTFIISHAEPVSSSLTITSEVEEQETESETADSRKAREERTSRTAGQLDQSVSISPGTVAGDRVTSENETLQEAVGEGPVLCHTEPASSSEMVHMIEEKEVGYEAYHRDKEVVDDGNSIPKAQSIPSERSPMQDQKDDKTSTHTGARALLVPSEELHLTKLAKERDIARISQLAHVSPGEPYLNPESRDFDLYRWLRPMMYMLNQGKIKGNIGMSFRNLHVLGTRPNVHRQLTILGVFSSLLRPRETFSLDRKSPKNIIRNLNGVINNGELLLVLGQPGAGCSTVAKSLCGELQGLKLGSESLVHYSGIRHQQRPNNVGREMLYNSRTDKHFPHLTVGQTLEFAASVRAPTESLQGITRTEYAEAMTKVVIAVFGLSHTYSTKIKDVTESERKRVSIAEIILSGAALAAWDKPTQGLASTEALKFVQSLRLAADLGSSSHVVAAYEASEAIYDLFDKVLLLYEGRQIFYGSSSEAKGFFERQGWYCHPQQSAAEFLTSVTNSIERQPCRGMEDRVPRAPEEFESHWYQSPEYQELQKEISEHKQIAMSHFKKQLSGPNLDVQQNQSVQTQSNWKYPSVILQVKLTIIRAFQRAWNERVWGTYRLVFNLIIALLIGSMFYNTPATTAGFFSKGAVLFYLVFLNSLLPLTELSSQIFQRPVVEKHTSFGFYQPMAESLALLLSEIPINFLLVLVNTIVIYFMSNLRREPSQFFICLLINFVLIHVTSAAFRMTAAVSKTLAHAQVLAGTLVLWVVIYTGFVIPEPRMPHWFKFVHYINPIYYAYEALIANEFHGREFGCADFVPSHPNLQGDAYICSAVGAVAGRRSVSGDDYIWQTYRFTYDHVWRNFGLLIVFLVGWMTLYFLATQFVSYSTTQVESLHFLSGSDSACLKHGESHKKDEEAGKASVTPDQDTTVTMRRNEFAFTEPQRNDLSWRDVTYDLSTGGVNHRILDQVTGWAKPGTITALMSLNSAQKTGLLKVLAQRTTIGTVSGDILFNNCLLSSNLQGKIGYVQHHDLHLETATVRESLRFSAMLRQPGFVHKGDKYTHVEQIIKALDMEDYADAIFGAVGEGLSTKQRRLLSIGVELAAKPEVLFVEEPVSGLDVQSSRAIYHILKRLANAGQTIICTLQPSMMAFKQVDQLLFLSSEGKTIYFGPTGENAQPLLAYLKSNGAPRSRREDEDAAEYIVEILSTASNKHGETWSDVWTKYNEVNPVHGESESIHAPNSNPTDDKEFAIPLLRQFPIVLRRTLQQYWRSPLYILSRILLQISAAIIIGFSFYKHGTSINGLQETIFSSFMICTLFAPLVHQTTPLLTKHHTIYESRERLSKTYSGKVLLLSIILVELLYQIILSICVWASYYYPISGSTQSSPRQGLTLLFFIQFFIYAISFALLAIPTSTLIIGTCSFMALTFNGIMQPPHALPGFWMFMYRVSPFTYFVSGVTSTQLHGVTVNCSSVEMSVFNPPSGQSCIEYLGDYLRTVPGRLMNPDAIRDCEYCAYSVADQFLAEREYRFDRRWMDFGVGWAFVGFNLVVAGLVYYVYWGRRWRPGFWLKVVSMGRRVRG</sequence>
<feature type="region of interest" description="Disordered" evidence="7">
    <location>
        <begin position="255"/>
        <end position="283"/>
    </location>
</feature>
<comment type="caution">
    <text evidence="10">The sequence shown here is derived from an EMBL/GenBank/DDBJ whole genome shotgun (WGS) entry which is preliminary data.</text>
</comment>
<feature type="transmembrane region" description="Helical" evidence="8">
    <location>
        <begin position="1876"/>
        <end position="1896"/>
    </location>
</feature>
<feature type="transmembrane region" description="Helical" evidence="8">
    <location>
        <begin position="989"/>
        <end position="1010"/>
    </location>
</feature>
<dbReference type="InterPro" id="IPR027417">
    <property type="entry name" value="P-loop_NTPase"/>
</dbReference>
<evidence type="ECO:0000259" key="9">
    <source>
        <dbReference type="PROSITE" id="PS50893"/>
    </source>
</evidence>
<dbReference type="GO" id="GO:0016887">
    <property type="term" value="F:ATP hydrolysis activity"/>
    <property type="evidence" value="ECO:0007669"/>
    <property type="project" value="InterPro"/>
</dbReference>
<organism evidence="10 11">
    <name type="scientific">Aspergillus brasiliensis</name>
    <dbReference type="NCBI Taxonomy" id="319629"/>
    <lineage>
        <taxon>Eukaryota</taxon>
        <taxon>Fungi</taxon>
        <taxon>Dikarya</taxon>
        <taxon>Ascomycota</taxon>
        <taxon>Pezizomycotina</taxon>
        <taxon>Eurotiomycetes</taxon>
        <taxon>Eurotiomycetidae</taxon>
        <taxon>Eurotiales</taxon>
        <taxon>Aspergillaceae</taxon>
        <taxon>Aspergillus</taxon>
        <taxon>Aspergillus subgen. Circumdati</taxon>
    </lineage>
</organism>
<comment type="subcellular location">
    <subcellularLocation>
        <location evidence="1">Membrane</location>
        <topology evidence="1">Multi-pass membrane protein</topology>
    </subcellularLocation>
</comment>
<reference evidence="10" key="1">
    <citation type="submission" date="2022-07" db="EMBL/GenBank/DDBJ databases">
        <title>Taxonomy of Aspergillus series Nigri: significant species reduction supported by multi-species coalescent approaches.</title>
        <authorList>
            <person name="Bian C."/>
            <person name="Kusuya Y."/>
            <person name="Sklenar F."/>
            <person name="D'hooge E."/>
            <person name="Yaguchi T."/>
            <person name="Takahashi H."/>
            <person name="Hubka V."/>
        </authorList>
    </citation>
    <scope>NUCLEOTIDE SEQUENCE</scope>
    <source>
        <strain evidence="10">CBS 733.88</strain>
    </source>
</reference>
<feature type="transmembrane region" description="Helical" evidence="8">
    <location>
        <begin position="1689"/>
        <end position="1713"/>
    </location>
</feature>
<keyword evidence="4 8" id="KW-0812">Transmembrane</keyword>
<dbReference type="InterPro" id="IPR010929">
    <property type="entry name" value="PDR_CDR_ABC"/>
</dbReference>
<dbReference type="GO" id="GO:0140359">
    <property type="term" value="F:ABC-type transporter activity"/>
    <property type="evidence" value="ECO:0007669"/>
    <property type="project" value="InterPro"/>
</dbReference>
<feature type="compositionally biased region" description="Polar residues" evidence="7">
    <location>
        <begin position="398"/>
        <end position="411"/>
    </location>
</feature>
<feature type="transmembrane region" description="Helical" evidence="8">
    <location>
        <begin position="1031"/>
        <end position="1056"/>
    </location>
</feature>
<dbReference type="GO" id="GO:0016020">
    <property type="term" value="C:membrane"/>
    <property type="evidence" value="ECO:0007669"/>
    <property type="project" value="UniProtKB-SubCell"/>
</dbReference>
<name>A0A9W5YU76_9EURO</name>
<dbReference type="Proteomes" id="UP001143548">
    <property type="component" value="Unassembled WGS sequence"/>
</dbReference>
<evidence type="ECO:0000256" key="8">
    <source>
        <dbReference type="SAM" id="Phobius"/>
    </source>
</evidence>
<feature type="transmembrane region" description="Helical" evidence="8">
    <location>
        <begin position="1613"/>
        <end position="1634"/>
    </location>
</feature>
<dbReference type="InterPro" id="IPR003439">
    <property type="entry name" value="ABC_transporter-like_ATP-bd"/>
</dbReference>
<feature type="compositionally biased region" description="Basic and acidic residues" evidence="7">
    <location>
        <begin position="386"/>
        <end position="397"/>
    </location>
</feature>
<gene>
    <name evidence="10" type="ORF">AbraCBS73388_008746</name>
</gene>
<dbReference type="Pfam" id="PF06422">
    <property type="entry name" value="PDR_CDR"/>
    <property type="match status" value="1"/>
</dbReference>
<evidence type="ECO:0000256" key="2">
    <source>
        <dbReference type="ARBA" id="ARBA00006012"/>
    </source>
</evidence>
<protein>
    <recommendedName>
        <fullName evidence="9">ABC transporter domain-containing protein</fullName>
    </recommendedName>
</protein>
<keyword evidence="5 8" id="KW-1133">Transmembrane helix</keyword>
<evidence type="ECO:0000256" key="5">
    <source>
        <dbReference type="ARBA" id="ARBA00022989"/>
    </source>
</evidence>
<feature type="compositionally biased region" description="Acidic residues" evidence="7">
    <location>
        <begin position="375"/>
        <end position="385"/>
    </location>
</feature>
<evidence type="ECO:0000256" key="1">
    <source>
        <dbReference type="ARBA" id="ARBA00004141"/>
    </source>
</evidence>
<evidence type="ECO:0000256" key="4">
    <source>
        <dbReference type="ARBA" id="ARBA00022692"/>
    </source>
</evidence>
<dbReference type="InterPro" id="IPR029481">
    <property type="entry name" value="ABC_trans_N"/>
</dbReference>
<evidence type="ECO:0000256" key="3">
    <source>
        <dbReference type="ARBA" id="ARBA00022448"/>
    </source>
</evidence>
<feature type="domain" description="ABC transporter" evidence="9">
    <location>
        <begin position="597"/>
        <end position="843"/>
    </location>
</feature>
<proteinExistence type="inferred from homology"/>
<feature type="region of interest" description="Disordered" evidence="7">
    <location>
        <begin position="468"/>
        <end position="497"/>
    </location>
</feature>
<feature type="transmembrane region" description="Helical" evidence="8">
    <location>
        <begin position="1198"/>
        <end position="1219"/>
    </location>
</feature>
<comment type="similarity">
    <text evidence="2">Belongs to the ABC transporter superfamily. ABCG family. PDR (TC 3.A.1.205) subfamily.</text>
</comment>
<dbReference type="PROSITE" id="PS50893">
    <property type="entry name" value="ABC_TRANSPORTER_2"/>
    <property type="match status" value="2"/>
</dbReference>
<dbReference type="SUPFAM" id="SSF52540">
    <property type="entry name" value="P-loop containing nucleoside triphosphate hydrolases"/>
    <property type="match status" value="2"/>
</dbReference>
<feature type="transmembrane region" description="Helical" evidence="8">
    <location>
        <begin position="1062"/>
        <end position="1083"/>
    </location>
</feature>
<dbReference type="EMBL" id="BROQ01000054">
    <property type="protein sequence ID" value="GKZ22583.1"/>
    <property type="molecule type" value="Genomic_DNA"/>
</dbReference>
<feature type="transmembrane region" description="Helical" evidence="8">
    <location>
        <begin position="1646"/>
        <end position="1668"/>
    </location>
</feature>
<evidence type="ECO:0000256" key="7">
    <source>
        <dbReference type="SAM" id="MobiDB-lite"/>
    </source>
</evidence>
<evidence type="ECO:0000256" key="6">
    <source>
        <dbReference type="ARBA" id="ARBA00023136"/>
    </source>
</evidence>
<feature type="region of interest" description="Disordered" evidence="7">
    <location>
        <begin position="1"/>
        <end position="28"/>
    </location>
</feature>
<dbReference type="Pfam" id="PF01061">
    <property type="entry name" value="ABC2_membrane"/>
    <property type="match status" value="2"/>
</dbReference>
<feature type="compositionally biased region" description="Polar residues" evidence="7">
    <location>
        <begin position="259"/>
        <end position="279"/>
    </location>
</feature>
<keyword evidence="3" id="KW-0813">Transport</keyword>
<dbReference type="Pfam" id="PF14510">
    <property type="entry name" value="ABC_trans_N"/>
    <property type="match status" value="1"/>
</dbReference>
<dbReference type="Gene3D" id="3.40.50.300">
    <property type="entry name" value="P-loop containing nucleotide triphosphate hydrolases"/>
    <property type="match status" value="2"/>
</dbReference>
<feature type="transmembrane region" description="Helical" evidence="8">
    <location>
        <begin position="1733"/>
        <end position="1766"/>
    </location>
</feature>
<accession>A0A9W5YU76</accession>